<evidence type="ECO:0000256" key="4">
    <source>
        <dbReference type="SAM" id="Phobius"/>
    </source>
</evidence>
<evidence type="ECO:0000256" key="3">
    <source>
        <dbReference type="PROSITE-ProRule" id="PRU00284"/>
    </source>
</evidence>
<dbReference type="SMART" id="SM00283">
    <property type="entry name" value="MA"/>
    <property type="match status" value="1"/>
</dbReference>
<dbReference type="Gene3D" id="1.10.287.950">
    <property type="entry name" value="Methyl-accepting chemotaxis protein"/>
    <property type="match status" value="1"/>
</dbReference>
<dbReference type="InterPro" id="IPR033462">
    <property type="entry name" value="Cache_3-Cache_2"/>
</dbReference>
<dbReference type="PANTHER" id="PTHR43531">
    <property type="entry name" value="PROTEIN ICFG"/>
    <property type="match status" value="1"/>
</dbReference>
<keyword evidence="1" id="KW-0145">Chemotaxis</keyword>
<dbReference type="SUPFAM" id="SSF103190">
    <property type="entry name" value="Sensory domain-like"/>
    <property type="match status" value="1"/>
</dbReference>
<dbReference type="Pfam" id="PF17201">
    <property type="entry name" value="Cache_3-Cache_2"/>
    <property type="match status" value="1"/>
</dbReference>
<dbReference type="InterPro" id="IPR029151">
    <property type="entry name" value="Sensor-like_sf"/>
</dbReference>
<dbReference type="Pfam" id="PF00015">
    <property type="entry name" value="MCPsignal"/>
    <property type="match status" value="1"/>
</dbReference>
<dbReference type="GO" id="GO:0006935">
    <property type="term" value="P:chemotaxis"/>
    <property type="evidence" value="ECO:0007669"/>
    <property type="project" value="UniProtKB-KW"/>
</dbReference>
<evidence type="ECO:0000256" key="1">
    <source>
        <dbReference type="ARBA" id="ARBA00022500"/>
    </source>
</evidence>
<feature type="transmembrane region" description="Helical" evidence="4">
    <location>
        <begin position="311"/>
        <end position="331"/>
    </location>
</feature>
<evidence type="ECO:0000313" key="7">
    <source>
        <dbReference type="Proteomes" id="UP000249746"/>
    </source>
</evidence>
<keyword evidence="7" id="KW-1185">Reference proteome</keyword>
<reference evidence="6 7" key="1">
    <citation type="submission" date="2017-03" db="EMBL/GenBank/DDBJ databases">
        <title>Genomic and clinical evidence uncovers the enterohepatic species Helicobacter valdiviensis as a potential human intestinal pathogen.</title>
        <authorList>
            <person name="Fresia P."/>
            <person name="Jara R."/>
            <person name="Sierra R."/>
            <person name="Ferres I."/>
            <person name="Greif G."/>
            <person name="Iraola G."/>
            <person name="Collado L."/>
        </authorList>
    </citation>
    <scope>NUCLEOTIDE SEQUENCE [LARGE SCALE GENOMIC DNA]</scope>
    <source>
        <strain evidence="6 7">WBE14</strain>
    </source>
</reference>
<feature type="transmembrane region" description="Helical" evidence="4">
    <location>
        <begin position="15"/>
        <end position="33"/>
    </location>
</feature>
<evidence type="ECO:0000256" key="2">
    <source>
        <dbReference type="ARBA" id="ARBA00029447"/>
    </source>
</evidence>
<evidence type="ECO:0000259" key="5">
    <source>
        <dbReference type="PROSITE" id="PS50111"/>
    </source>
</evidence>
<dbReference type="EMBL" id="NBIU01000001">
    <property type="protein sequence ID" value="PZT49087.1"/>
    <property type="molecule type" value="Genomic_DNA"/>
</dbReference>
<keyword evidence="4" id="KW-1133">Transmembrane helix</keyword>
<comment type="caution">
    <text evidence="6">The sequence shown here is derived from an EMBL/GenBank/DDBJ whole genome shotgun (WGS) entry which is preliminary data.</text>
</comment>
<accession>A0A2W6MXI5</accession>
<gene>
    <name evidence="6" type="ORF">B6S12_00395</name>
</gene>
<dbReference type="Proteomes" id="UP000249746">
    <property type="component" value="Unassembled WGS sequence"/>
</dbReference>
<keyword evidence="3" id="KW-0807">Transducer</keyword>
<dbReference type="PANTHER" id="PTHR43531:SF11">
    <property type="entry name" value="METHYL-ACCEPTING CHEMOTAXIS PROTEIN 3"/>
    <property type="match status" value="1"/>
</dbReference>
<comment type="similarity">
    <text evidence="2">Belongs to the methyl-accepting chemotaxis (MCP) protein family.</text>
</comment>
<protein>
    <recommendedName>
        <fullName evidence="5">Methyl-accepting transducer domain-containing protein</fullName>
    </recommendedName>
</protein>
<dbReference type="Gene3D" id="1.20.120.1530">
    <property type="match status" value="1"/>
</dbReference>
<dbReference type="InterPro" id="IPR004089">
    <property type="entry name" value="MCPsignal_dom"/>
</dbReference>
<dbReference type="GO" id="GO:0005886">
    <property type="term" value="C:plasma membrane"/>
    <property type="evidence" value="ECO:0007669"/>
    <property type="project" value="TreeGrafter"/>
</dbReference>
<dbReference type="GO" id="GO:0004888">
    <property type="term" value="F:transmembrane signaling receptor activity"/>
    <property type="evidence" value="ECO:0007669"/>
    <property type="project" value="TreeGrafter"/>
</dbReference>
<dbReference type="OrthoDB" id="9781638at2"/>
<keyword evidence="4" id="KW-0472">Membrane</keyword>
<dbReference type="GO" id="GO:0007165">
    <property type="term" value="P:signal transduction"/>
    <property type="evidence" value="ECO:0007669"/>
    <property type="project" value="UniProtKB-KW"/>
</dbReference>
<dbReference type="RefSeq" id="WP_111228838.1">
    <property type="nucleotide sequence ID" value="NZ_NBIU01000001.1"/>
</dbReference>
<sequence>MISIWKNFTLGKKFLSSQIALFILILAIFSFVFDRAITKYTNEQINMRITQIGTLANNFLLHEISKNTNNLLDMLNRKLADEYGEINSNSFKINGEIELKGNYIPNLILNGNGLTNNFTAIDAFAKLTQAQATIFTRMPSGEFIRVSTSLRDSNGNRLIGTKIDSSHPAYQKILNKEKFYGRLQLFNKDYVAIYAPIVSANGQVEGILFVAFAMDTINSLIQESMKSVKIGENGSIAILDKNYNRFILGHNQKENNFSFYQKLSESGLVDFKENGEEYRSYFAYNQPLGIYILAEAKLEDFTKTNETMEQIVIGFIVLLLVVVALSSWLMVKYGIIARLDVASKSIFQFLSCINHETNTMPKLQEVQDNDEIGKLTKAINEAIIKSAKNLEKDALAIKESTQTARKIEQGYLDARIQSQPANPQLKELQEVLNSMLEVLEKNIGKDINELTKVFDAYTKLDFRANIANPKGKVELVSNALGEEIKSMLKISMKFADNLSQKSEILEKAMEKLSNGASNQANSLEQSVSAMEQIASSMNDVSAKTEDITKQTQDIKQIVEIISDIADQTNLLALNAAIEAARAGEHGRGFAVVADEVRKLAERTQKSLGEIEANINLLVQTINDVAYHVKEQTEGITQINIAVEQIENVTKENLQVALDTNKIAKEINEISDDILEDVNKKKF</sequence>
<name>A0A2W6MXI5_9HELI</name>
<feature type="domain" description="Methyl-accepting transducer" evidence="5">
    <location>
        <begin position="483"/>
        <end position="670"/>
    </location>
</feature>
<dbReference type="PROSITE" id="PS50111">
    <property type="entry name" value="CHEMOTAXIS_TRANSDUC_2"/>
    <property type="match status" value="1"/>
</dbReference>
<dbReference type="InterPro" id="IPR051310">
    <property type="entry name" value="MCP_chemotaxis"/>
</dbReference>
<dbReference type="SUPFAM" id="SSF58104">
    <property type="entry name" value="Methyl-accepting chemotaxis protein (MCP) signaling domain"/>
    <property type="match status" value="1"/>
</dbReference>
<evidence type="ECO:0000313" key="6">
    <source>
        <dbReference type="EMBL" id="PZT49087.1"/>
    </source>
</evidence>
<dbReference type="AlphaFoldDB" id="A0A2W6MXI5"/>
<keyword evidence="4" id="KW-0812">Transmembrane</keyword>
<dbReference type="Gene3D" id="3.30.450.20">
    <property type="entry name" value="PAS domain"/>
    <property type="match status" value="1"/>
</dbReference>
<proteinExistence type="inferred from homology"/>
<organism evidence="6 7">
    <name type="scientific">Helicobacter valdiviensis</name>
    <dbReference type="NCBI Taxonomy" id="1458358"/>
    <lineage>
        <taxon>Bacteria</taxon>
        <taxon>Pseudomonadati</taxon>
        <taxon>Campylobacterota</taxon>
        <taxon>Epsilonproteobacteria</taxon>
        <taxon>Campylobacterales</taxon>
        <taxon>Helicobacteraceae</taxon>
        <taxon>Helicobacter</taxon>
    </lineage>
</organism>